<dbReference type="OrthoDB" id="1716611at2759"/>
<comment type="caution">
    <text evidence="4">The sequence shown here is derived from an EMBL/GenBank/DDBJ whole genome shotgun (WGS) entry which is preliminary data.</text>
</comment>
<protein>
    <recommendedName>
        <fullName evidence="3">Armadillo-like repeats domain-containing protein</fullName>
    </recommendedName>
</protein>
<dbReference type="Proteomes" id="UP000604825">
    <property type="component" value="Unassembled WGS sequence"/>
</dbReference>
<keyword evidence="2" id="KW-0812">Transmembrane</keyword>
<evidence type="ECO:0000256" key="1">
    <source>
        <dbReference type="SAM" id="MobiDB-lite"/>
    </source>
</evidence>
<dbReference type="InterPro" id="IPR055241">
    <property type="entry name" value="Armadillo_rpt_dom"/>
</dbReference>
<keyword evidence="2" id="KW-0472">Membrane</keyword>
<dbReference type="AlphaFoldDB" id="A0A811R165"/>
<evidence type="ECO:0000259" key="3">
    <source>
        <dbReference type="Pfam" id="PF22915"/>
    </source>
</evidence>
<evidence type="ECO:0000313" key="4">
    <source>
        <dbReference type="EMBL" id="CAD6262978.1"/>
    </source>
</evidence>
<feature type="region of interest" description="Disordered" evidence="1">
    <location>
        <begin position="48"/>
        <end position="71"/>
    </location>
</feature>
<feature type="compositionally biased region" description="Low complexity" evidence="1">
    <location>
        <begin position="52"/>
        <end position="68"/>
    </location>
</feature>
<dbReference type="GO" id="GO:0009535">
    <property type="term" value="C:chloroplast thylakoid membrane"/>
    <property type="evidence" value="ECO:0007669"/>
    <property type="project" value="TreeGrafter"/>
</dbReference>
<dbReference type="PANTHER" id="PTHR36793:SF1">
    <property type="entry name" value="RIBOSOMAL RNA SMALL SUBUNIT METHYLTRANSFERASE J"/>
    <property type="match status" value="1"/>
</dbReference>
<keyword evidence="5" id="KW-1185">Reference proteome</keyword>
<feature type="domain" description="Armadillo-like repeats" evidence="3">
    <location>
        <begin position="210"/>
        <end position="301"/>
    </location>
</feature>
<dbReference type="GO" id="GO:0009941">
    <property type="term" value="C:chloroplast envelope"/>
    <property type="evidence" value="ECO:0007669"/>
    <property type="project" value="TreeGrafter"/>
</dbReference>
<evidence type="ECO:0000256" key="2">
    <source>
        <dbReference type="SAM" id="Phobius"/>
    </source>
</evidence>
<accession>A0A811R165</accession>
<keyword evidence="2" id="KW-1133">Transmembrane helix</keyword>
<evidence type="ECO:0000313" key="5">
    <source>
        <dbReference type="Proteomes" id="UP000604825"/>
    </source>
</evidence>
<proteinExistence type="predicted"/>
<reference evidence="4" key="1">
    <citation type="submission" date="2020-10" db="EMBL/GenBank/DDBJ databases">
        <authorList>
            <person name="Han B."/>
            <person name="Lu T."/>
            <person name="Zhao Q."/>
            <person name="Huang X."/>
            <person name="Zhao Y."/>
        </authorList>
    </citation>
    <scope>NUCLEOTIDE SEQUENCE</scope>
</reference>
<dbReference type="PANTHER" id="PTHR36793">
    <property type="entry name" value="RIBOSOMAL RNA SMALL SUBUNIT METHYLTRANSFERASE J"/>
    <property type="match status" value="1"/>
</dbReference>
<feature type="transmembrane region" description="Helical" evidence="2">
    <location>
        <begin position="118"/>
        <end position="139"/>
    </location>
</feature>
<name>A0A811R165_9POAL</name>
<dbReference type="EMBL" id="CAJGYO010000012">
    <property type="protein sequence ID" value="CAD6262978.1"/>
    <property type="molecule type" value="Genomic_DNA"/>
</dbReference>
<sequence>MATTSFFHPLADPMASGGVRLRRCPFSLTTPSRTAPRRPASLLVVRAKRSGSRAPAAAASHQPANPSAVPKRDVEEEVEEVEEEMPWIQDKALDLVEFTGTVTQAIPGPRVGSSPVPWLLAVPLAYVGVSFVLAVVRTVRRFTSPRTKKKRRVNVGIMKNLLWFHERNLIAYSRSAVGKNIFLLKSLDDLFQKGREAIDYPALQDLMQKTGFDMDDVVRKYIRYTLNEKQFNPDVVVDLIHLRKASMLEDAEVAEILNEISRRIVREKGPVVMNLSGFTEQGFKRKLAVQALFGKILYLSELPEFCSRDSSLVVKEIFGVTDEDADSLRIHTLSATGDIESIQKMVDDLDIEQGPSSSS</sequence>
<organism evidence="4 5">
    <name type="scientific">Miscanthus lutarioriparius</name>
    <dbReference type="NCBI Taxonomy" id="422564"/>
    <lineage>
        <taxon>Eukaryota</taxon>
        <taxon>Viridiplantae</taxon>
        <taxon>Streptophyta</taxon>
        <taxon>Embryophyta</taxon>
        <taxon>Tracheophyta</taxon>
        <taxon>Spermatophyta</taxon>
        <taxon>Magnoliopsida</taxon>
        <taxon>Liliopsida</taxon>
        <taxon>Poales</taxon>
        <taxon>Poaceae</taxon>
        <taxon>PACMAD clade</taxon>
        <taxon>Panicoideae</taxon>
        <taxon>Andropogonodae</taxon>
        <taxon>Andropogoneae</taxon>
        <taxon>Saccharinae</taxon>
        <taxon>Miscanthus</taxon>
    </lineage>
</organism>
<gene>
    <name evidence="4" type="ORF">NCGR_LOCUS46301</name>
</gene>
<dbReference type="Pfam" id="PF22915">
    <property type="entry name" value="ARMH5"/>
    <property type="match status" value="1"/>
</dbReference>